<proteinExistence type="predicted"/>
<accession>A0ABN1YAG7</accession>
<dbReference type="RefSeq" id="WP_344029672.1">
    <property type="nucleotide sequence ID" value="NZ_BAAAJK010000053.1"/>
</dbReference>
<feature type="signal peptide" evidence="1">
    <location>
        <begin position="1"/>
        <end position="31"/>
    </location>
</feature>
<keyword evidence="1" id="KW-0732">Signal</keyword>
<organism evidence="2 3">
    <name type="scientific">Pseudonocardia kongjuensis</name>
    <dbReference type="NCBI Taxonomy" id="102227"/>
    <lineage>
        <taxon>Bacteria</taxon>
        <taxon>Bacillati</taxon>
        <taxon>Actinomycetota</taxon>
        <taxon>Actinomycetes</taxon>
        <taxon>Pseudonocardiales</taxon>
        <taxon>Pseudonocardiaceae</taxon>
        <taxon>Pseudonocardia</taxon>
    </lineage>
</organism>
<evidence type="ECO:0000313" key="3">
    <source>
        <dbReference type="Proteomes" id="UP001501414"/>
    </source>
</evidence>
<gene>
    <name evidence="2" type="ORF">GCM10009613_62240</name>
</gene>
<evidence type="ECO:0000256" key="1">
    <source>
        <dbReference type="SAM" id="SignalP"/>
    </source>
</evidence>
<dbReference type="Proteomes" id="UP001501414">
    <property type="component" value="Unassembled WGS sequence"/>
</dbReference>
<keyword evidence="3" id="KW-1185">Reference proteome</keyword>
<sequence length="360" mass="35462">MSQHPRRAARRIAGLGTAAGLVLAAAFGAAAADPGGAGAAAAVPAAAGVAAAVPLAAGPAVVLPAAQSAPAVPAAQPAGAGIGPGVQIATPVAGGAELCTANFLYTAAGAADGQRDDDGQVHRRVPAGALYLGTAAHCMVAESARSSVDGCVEPVQPHGTEVGIVGRDGTVHSGRVAYNSWAVMQERGERDPQLCLYNDFALIELGPSAAAVADPTVPGFGGPSGLNAAGTAGGDRVYSYQPNQAAPTPFKQGVSFGRPEGPRTHVVATLPPGVPGDSGAGYLDAQGRAFGVLSSLMLPTATNGVTDIAQALGYAAAFGPLGPVELVPGTAGFTPRGMPLTELPAVPERPLPEVRPVPLR</sequence>
<name>A0ABN1YAG7_9PSEU</name>
<reference evidence="2 3" key="1">
    <citation type="journal article" date="2019" name="Int. J. Syst. Evol. Microbiol.">
        <title>The Global Catalogue of Microorganisms (GCM) 10K type strain sequencing project: providing services to taxonomists for standard genome sequencing and annotation.</title>
        <authorList>
            <consortium name="The Broad Institute Genomics Platform"/>
            <consortium name="The Broad Institute Genome Sequencing Center for Infectious Disease"/>
            <person name="Wu L."/>
            <person name="Ma J."/>
        </authorList>
    </citation>
    <scope>NUCLEOTIDE SEQUENCE [LARGE SCALE GENOMIC DNA]</scope>
    <source>
        <strain evidence="2 3">JCM 11896</strain>
    </source>
</reference>
<dbReference type="PROSITE" id="PS51318">
    <property type="entry name" value="TAT"/>
    <property type="match status" value="1"/>
</dbReference>
<feature type="chain" id="PRO_5045397657" description="Serine protease" evidence="1">
    <location>
        <begin position="32"/>
        <end position="360"/>
    </location>
</feature>
<protein>
    <recommendedName>
        <fullName evidence="4">Serine protease</fullName>
    </recommendedName>
</protein>
<dbReference type="InterPro" id="IPR009003">
    <property type="entry name" value="Peptidase_S1_PA"/>
</dbReference>
<dbReference type="SUPFAM" id="SSF50494">
    <property type="entry name" value="Trypsin-like serine proteases"/>
    <property type="match status" value="1"/>
</dbReference>
<comment type="caution">
    <text evidence="2">The sequence shown here is derived from an EMBL/GenBank/DDBJ whole genome shotgun (WGS) entry which is preliminary data.</text>
</comment>
<dbReference type="InterPro" id="IPR006311">
    <property type="entry name" value="TAT_signal"/>
</dbReference>
<dbReference type="EMBL" id="BAAAJK010000053">
    <property type="protein sequence ID" value="GAA1402386.1"/>
    <property type="molecule type" value="Genomic_DNA"/>
</dbReference>
<evidence type="ECO:0008006" key="4">
    <source>
        <dbReference type="Google" id="ProtNLM"/>
    </source>
</evidence>
<evidence type="ECO:0000313" key="2">
    <source>
        <dbReference type="EMBL" id="GAA1402386.1"/>
    </source>
</evidence>